<accession>A0A5B7EP52</accession>
<evidence type="ECO:0000313" key="2">
    <source>
        <dbReference type="Proteomes" id="UP000324222"/>
    </source>
</evidence>
<dbReference type="AlphaFoldDB" id="A0A5B7EP52"/>
<gene>
    <name evidence="1" type="ORF">E2C01_028445</name>
</gene>
<reference evidence="1 2" key="1">
    <citation type="submission" date="2019-05" db="EMBL/GenBank/DDBJ databases">
        <title>Another draft genome of Portunus trituberculatus and its Hox gene families provides insights of decapod evolution.</title>
        <authorList>
            <person name="Jeong J.-H."/>
            <person name="Song I."/>
            <person name="Kim S."/>
            <person name="Choi T."/>
            <person name="Kim D."/>
            <person name="Ryu S."/>
            <person name="Kim W."/>
        </authorList>
    </citation>
    <scope>NUCLEOTIDE SEQUENCE [LARGE SCALE GENOMIC DNA]</scope>
    <source>
        <tissue evidence="1">Muscle</tissue>
    </source>
</reference>
<name>A0A5B7EP52_PORTR</name>
<evidence type="ECO:0000313" key="1">
    <source>
        <dbReference type="EMBL" id="MPC35036.1"/>
    </source>
</evidence>
<comment type="caution">
    <text evidence="1">The sequence shown here is derived from an EMBL/GenBank/DDBJ whole genome shotgun (WGS) entry which is preliminary data.</text>
</comment>
<dbReference type="EMBL" id="VSRR010003183">
    <property type="protein sequence ID" value="MPC35036.1"/>
    <property type="molecule type" value="Genomic_DNA"/>
</dbReference>
<sequence>MLLNFIRVISPTDVHVKPSHLFVPTAALIYAALHQRRQDGALATGTRNGLRGNEYEMSGARLG</sequence>
<dbReference type="Proteomes" id="UP000324222">
    <property type="component" value="Unassembled WGS sequence"/>
</dbReference>
<keyword evidence="2" id="KW-1185">Reference proteome</keyword>
<protein>
    <submittedName>
        <fullName evidence="1">Uncharacterized protein</fullName>
    </submittedName>
</protein>
<organism evidence="1 2">
    <name type="scientific">Portunus trituberculatus</name>
    <name type="common">Swimming crab</name>
    <name type="synonym">Neptunus trituberculatus</name>
    <dbReference type="NCBI Taxonomy" id="210409"/>
    <lineage>
        <taxon>Eukaryota</taxon>
        <taxon>Metazoa</taxon>
        <taxon>Ecdysozoa</taxon>
        <taxon>Arthropoda</taxon>
        <taxon>Crustacea</taxon>
        <taxon>Multicrustacea</taxon>
        <taxon>Malacostraca</taxon>
        <taxon>Eumalacostraca</taxon>
        <taxon>Eucarida</taxon>
        <taxon>Decapoda</taxon>
        <taxon>Pleocyemata</taxon>
        <taxon>Brachyura</taxon>
        <taxon>Eubrachyura</taxon>
        <taxon>Portunoidea</taxon>
        <taxon>Portunidae</taxon>
        <taxon>Portuninae</taxon>
        <taxon>Portunus</taxon>
    </lineage>
</organism>
<proteinExistence type="predicted"/>